<dbReference type="InterPro" id="IPR012768">
    <property type="entry name" value="Trehalose_TreZ"/>
</dbReference>
<evidence type="ECO:0000313" key="20">
    <source>
        <dbReference type="Proteomes" id="UP001179121"/>
    </source>
</evidence>
<dbReference type="Pfam" id="PF02922">
    <property type="entry name" value="CBM_48"/>
    <property type="match status" value="1"/>
</dbReference>
<dbReference type="InterPro" id="IPR017853">
    <property type="entry name" value="GH"/>
</dbReference>
<feature type="site" description="Transition state stabilizer" evidence="17">
    <location>
        <position position="401"/>
    </location>
</feature>
<evidence type="ECO:0000256" key="11">
    <source>
        <dbReference type="ARBA" id="ARBA00033284"/>
    </source>
</evidence>
<evidence type="ECO:0000313" key="19">
    <source>
        <dbReference type="EMBL" id="CAI4033785.1"/>
    </source>
</evidence>
<comment type="catalytic activity">
    <reaction evidence="12 14">
        <text>hydrolysis of (1-&gt;4)-alpha-D-glucosidic linkage in 4-alpha-D-[(1-&gt;4)-alpha-D-glucanosyl]n trehalose to yield trehalose and (1-&gt;4)-alpha-D-glucan.</text>
        <dbReference type="EC" id="3.2.1.141"/>
    </reaction>
</comment>
<name>A0AA86N3E3_9BACT</name>
<dbReference type="GO" id="GO:0033942">
    <property type="term" value="F:4-alpha-D-(1-&gt;4)-alpha-D-glucanotrehalose trehalohydrolase activity"/>
    <property type="evidence" value="ECO:0007669"/>
    <property type="project" value="UniProtKB-EC"/>
</dbReference>
<dbReference type="KEGG" id="nti:DNFV4_04227"/>
<evidence type="ECO:0000259" key="18">
    <source>
        <dbReference type="SMART" id="SM00642"/>
    </source>
</evidence>
<keyword evidence="7 14" id="KW-0378">Hydrolase</keyword>
<feature type="binding site" evidence="16">
    <location>
        <begin position="268"/>
        <end position="273"/>
    </location>
    <ligand>
        <name>substrate</name>
    </ligand>
</feature>
<dbReference type="PANTHER" id="PTHR43651">
    <property type="entry name" value="1,4-ALPHA-GLUCAN-BRANCHING ENZYME"/>
    <property type="match status" value="1"/>
</dbReference>
<evidence type="ECO:0000256" key="3">
    <source>
        <dbReference type="ARBA" id="ARBA00008061"/>
    </source>
</evidence>
<comment type="similarity">
    <text evidence="3 14">Belongs to the glycosyl hydrolase 13 family.</text>
</comment>
<comment type="pathway">
    <text evidence="2 14">Glycan biosynthesis; trehalose biosynthesis.</text>
</comment>
<dbReference type="CDD" id="cd11325">
    <property type="entry name" value="AmyAc_GTHase"/>
    <property type="match status" value="1"/>
</dbReference>
<evidence type="ECO:0000256" key="13">
    <source>
        <dbReference type="NCBIfam" id="TIGR02402"/>
    </source>
</evidence>
<evidence type="ECO:0000256" key="7">
    <source>
        <dbReference type="ARBA" id="ARBA00022801"/>
    </source>
</evidence>
<reference evidence="19" key="1">
    <citation type="submission" date="2022-10" db="EMBL/GenBank/DDBJ databases">
        <authorList>
            <person name="Koch H."/>
        </authorList>
    </citation>
    <scope>NUCLEOTIDE SEQUENCE</scope>
    <source>
        <strain evidence="19">DNF</strain>
    </source>
</reference>
<dbReference type="InterPro" id="IPR014756">
    <property type="entry name" value="Ig_E-set"/>
</dbReference>
<dbReference type="SMART" id="SM00642">
    <property type="entry name" value="Aamy"/>
    <property type="match status" value="1"/>
</dbReference>
<evidence type="ECO:0000256" key="4">
    <source>
        <dbReference type="ARBA" id="ARBA00012268"/>
    </source>
</evidence>
<evidence type="ECO:0000256" key="14">
    <source>
        <dbReference type="PIRNR" id="PIRNR006337"/>
    </source>
</evidence>
<feature type="binding site" evidence="16">
    <location>
        <begin position="400"/>
        <end position="405"/>
    </location>
    <ligand>
        <name>substrate</name>
    </ligand>
</feature>
<dbReference type="PIRSF" id="PIRSF006337">
    <property type="entry name" value="Trehalose_TreZ"/>
    <property type="match status" value="1"/>
</dbReference>
<evidence type="ECO:0000256" key="12">
    <source>
        <dbReference type="ARBA" id="ARBA00034013"/>
    </source>
</evidence>
<dbReference type="Proteomes" id="UP001179121">
    <property type="component" value="Chromosome"/>
</dbReference>
<keyword evidence="8" id="KW-0119">Carbohydrate metabolism</keyword>
<dbReference type="AlphaFoldDB" id="A0AA86N3E3"/>
<dbReference type="Gene3D" id="2.60.40.10">
    <property type="entry name" value="Immunoglobulins"/>
    <property type="match status" value="1"/>
</dbReference>
<keyword evidence="20" id="KW-1185">Reference proteome</keyword>
<evidence type="ECO:0000256" key="5">
    <source>
        <dbReference type="ARBA" id="ARBA00015938"/>
    </source>
</evidence>
<evidence type="ECO:0000256" key="6">
    <source>
        <dbReference type="ARBA" id="ARBA00022490"/>
    </source>
</evidence>
<feature type="active site" description="Nucleophile" evidence="15">
    <location>
        <position position="270"/>
    </location>
</feature>
<dbReference type="Gene3D" id="3.20.20.80">
    <property type="entry name" value="Glycosidases"/>
    <property type="match status" value="1"/>
</dbReference>
<evidence type="ECO:0000256" key="2">
    <source>
        <dbReference type="ARBA" id="ARBA00005199"/>
    </source>
</evidence>
<dbReference type="NCBIfam" id="TIGR02402">
    <property type="entry name" value="trehalose_TreZ"/>
    <property type="match status" value="1"/>
</dbReference>
<dbReference type="GO" id="GO:0005737">
    <property type="term" value="C:cytoplasm"/>
    <property type="evidence" value="ECO:0007669"/>
    <property type="project" value="UniProtKB-SubCell"/>
</dbReference>
<evidence type="ECO:0000256" key="15">
    <source>
        <dbReference type="PIRSR" id="PIRSR006337-1"/>
    </source>
</evidence>
<feature type="binding site" evidence="16">
    <location>
        <begin position="332"/>
        <end position="336"/>
    </location>
    <ligand>
        <name>substrate</name>
    </ligand>
</feature>
<accession>A0AA86N3E3</accession>
<sequence>MADDPTQIKQLDLSARYLGDDSTRFRVWAPRAKDVAVRLPGAVPRLVPMKPQDFGYFEAVVPQVRPGDRYLYRLDDRIERPDPASQFQPEGVHAASAVVDHSSFHWTDRGWRGLPLEELIIYELHVGTFTQAGTFEAVIPLLDYLKQEVGITAIELMPVAQFPGRRNWGYDGVYPYAPQSSYGGPQGLKRLVDACHAKGLAVILDVVYNHLGPEGNYLGEFGPYFTDHYRTPWGSAINYDGPDSDGVRHYVVSNALYWTTDFHIDALRLDAIHGIYDFGAQHILDEIGAAVHDQAARLGRRILVIAESSLNDVRIISPRDQGGYGLDAQWNDDFHHALRTSLVSERAGYYEDFHGLPDLATAWQDGFVYAGQYSRFRRRRHGNASRGRPPVQFVVFAQNHDQIGNRALGDRLSTLAPFDALKVAAASVLLSPSVPLLFMGEEYGETAPFQYFIEHGDPQLVEAVRRGRREEFASFGWREDLPDPQDVATFDRSRLRMETRAQGRQAELLRWTKTLIDLRKRVPSLGAAVSDRHRHQVRLFASSQVLAVHRYGEGERSALILLGFSPRPVSLALHEPAGLWKLFLESTSAESGGSGEHRLPAEIRITAGGATLSLPAYGVGVFLSEGTS</sequence>
<dbReference type="Pfam" id="PF00128">
    <property type="entry name" value="Alpha-amylase"/>
    <property type="match status" value="1"/>
</dbReference>
<dbReference type="SUPFAM" id="SSF81296">
    <property type="entry name" value="E set domains"/>
    <property type="match status" value="1"/>
</dbReference>
<dbReference type="PANTHER" id="PTHR43651:SF11">
    <property type="entry name" value="MALTO-OLIGOSYLTREHALOSE TREHALOHYDROLASE"/>
    <property type="match status" value="1"/>
</dbReference>
<dbReference type="InterPro" id="IPR006047">
    <property type="entry name" value="GH13_cat_dom"/>
</dbReference>
<comment type="subcellular location">
    <subcellularLocation>
        <location evidence="1 15">Cytoplasm</location>
    </subcellularLocation>
</comment>
<evidence type="ECO:0000256" key="10">
    <source>
        <dbReference type="ARBA" id="ARBA00032057"/>
    </source>
</evidence>
<dbReference type="CDD" id="cd02853">
    <property type="entry name" value="E_set_MTHase_like_N"/>
    <property type="match status" value="1"/>
</dbReference>
<proteinExistence type="inferred from homology"/>
<dbReference type="RefSeq" id="WP_289271219.1">
    <property type="nucleotide sequence ID" value="NZ_OX365700.1"/>
</dbReference>
<feature type="domain" description="Glycosyl hydrolase family 13 catalytic" evidence="18">
    <location>
        <begin position="123"/>
        <end position="494"/>
    </location>
</feature>
<dbReference type="EMBL" id="OX365700">
    <property type="protein sequence ID" value="CAI4033785.1"/>
    <property type="molecule type" value="Genomic_DNA"/>
</dbReference>
<dbReference type="SUPFAM" id="SSF51445">
    <property type="entry name" value="(Trans)glycosidases"/>
    <property type="match status" value="1"/>
</dbReference>
<gene>
    <name evidence="19" type="ORF">DNFV4_04227</name>
</gene>
<protein>
    <recommendedName>
        <fullName evidence="5 13">Malto-oligosyltrehalose trehalohydrolase</fullName>
        <shortName evidence="14">MTHase</shortName>
        <ecNumber evidence="4 13">3.2.1.141</ecNumber>
    </recommendedName>
    <alternativeName>
        <fullName evidence="11 14">4-alpha-D-((1-&gt;4)-alpha-D-glucano)trehalose trehalohydrolase</fullName>
    </alternativeName>
    <alternativeName>
        <fullName evidence="10 14">Maltooligosyl trehalose trehalohydrolase</fullName>
    </alternativeName>
</protein>
<keyword evidence="6" id="KW-0963">Cytoplasm</keyword>
<dbReference type="GO" id="GO:0005992">
    <property type="term" value="P:trehalose biosynthetic process"/>
    <property type="evidence" value="ECO:0007669"/>
    <property type="project" value="UniProtKB-UniRule"/>
</dbReference>
<dbReference type="Gene3D" id="1.10.10.760">
    <property type="entry name" value="E-set domains of sugar-utilizing enzymes"/>
    <property type="match status" value="1"/>
</dbReference>
<evidence type="ECO:0000256" key="17">
    <source>
        <dbReference type="PIRSR" id="PIRSR006337-3"/>
    </source>
</evidence>
<dbReference type="InterPro" id="IPR044901">
    <property type="entry name" value="Trehalose_TreZ_E-set_sf"/>
</dbReference>
<evidence type="ECO:0000256" key="9">
    <source>
        <dbReference type="ARBA" id="ARBA00023295"/>
    </source>
</evidence>
<evidence type="ECO:0000256" key="16">
    <source>
        <dbReference type="PIRSR" id="PIRSR006337-2"/>
    </source>
</evidence>
<organism evidence="19 20">
    <name type="scientific">Nitrospira tepida</name>
    <dbReference type="NCBI Taxonomy" id="2973512"/>
    <lineage>
        <taxon>Bacteria</taxon>
        <taxon>Pseudomonadati</taxon>
        <taxon>Nitrospirota</taxon>
        <taxon>Nitrospiria</taxon>
        <taxon>Nitrospirales</taxon>
        <taxon>Nitrospiraceae</taxon>
        <taxon>Nitrospira</taxon>
    </lineage>
</organism>
<evidence type="ECO:0000256" key="8">
    <source>
        <dbReference type="ARBA" id="ARBA00023277"/>
    </source>
</evidence>
<evidence type="ECO:0000256" key="1">
    <source>
        <dbReference type="ARBA" id="ARBA00004496"/>
    </source>
</evidence>
<dbReference type="InterPro" id="IPR013783">
    <property type="entry name" value="Ig-like_fold"/>
</dbReference>
<keyword evidence="9 14" id="KW-0326">Glycosidase</keyword>
<feature type="active site" description="Proton donor" evidence="15">
    <location>
        <position position="307"/>
    </location>
</feature>
<dbReference type="EC" id="3.2.1.141" evidence="4 13"/>
<dbReference type="InterPro" id="IPR004193">
    <property type="entry name" value="Glyco_hydro_13_N"/>
</dbReference>